<evidence type="ECO:0000313" key="2">
    <source>
        <dbReference type="Proteomes" id="UP000238916"/>
    </source>
</evidence>
<sequence length="138" mass="15730">MAWQTPVTNWTAQNYFNYFDWNRIENNIVALQAMLLKQGFDFNLTTITWRTDGSFLDFYDSLNNIEGNILSLYSAYGIAPSGWVIPVTSWTYDMPFSYVDTNRMEGNLLALYNLIGGSIAELVFCGQSLAICGLGWYN</sequence>
<name>A0A2U3L947_9FIRM</name>
<proteinExistence type="predicted"/>
<dbReference type="AlphaFoldDB" id="A0A2U3L947"/>
<dbReference type="OrthoDB" id="2613847at2"/>
<protein>
    <submittedName>
        <fullName evidence="1">Uncharacterized protein</fullName>
    </submittedName>
</protein>
<dbReference type="Proteomes" id="UP000238916">
    <property type="component" value="Unassembled WGS sequence"/>
</dbReference>
<organism evidence="1 2">
    <name type="scientific">Candidatus Desulfosporosinus infrequens</name>
    <dbReference type="NCBI Taxonomy" id="2043169"/>
    <lineage>
        <taxon>Bacteria</taxon>
        <taxon>Bacillati</taxon>
        <taxon>Bacillota</taxon>
        <taxon>Clostridia</taxon>
        <taxon>Eubacteriales</taxon>
        <taxon>Desulfitobacteriaceae</taxon>
        <taxon>Desulfosporosinus</taxon>
    </lineage>
</organism>
<gene>
    <name evidence="1" type="ORF">SBF1_4140015</name>
</gene>
<evidence type="ECO:0000313" key="1">
    <source>
        <dbReference type="EMBL" id="SPF48431.1"/>
    </source>
</evidence>
<dbReference type="EMBL" id="OMOF01000351">
    <property type="protein sequence ID" value="SPF48431.1"/>
    <property type="molecule type" value="Genomic_DNA"/>
</dbReference>
<reference evidence="2" key="1">
    <citation type="submission" date="2018-02" db="EMBL/GenBank/DDBJ databases">
        <authorList>
            <person name="Hausmann B."/>
        </authorList>
    </citation>
    <scope>NUCLEOTIDE SEQUENCE [LARGE SCALE GENOMIC DNA]</scope>
    <source>
        <strain evidence="2">Peat soil MAG SbF1</strain>
    </source>
</reference>
<accession>A0A2U3L947</accession>